<dbReference type="InterPro" id="IPR002213">
    <property type="entry name" value="UDP_glucos_trans"/>
</dbReference>
<dbReference type="Gene3D" id="3.40.50.2000">
    <property type="entry name" value="Glycogen Phosphorylase B"/>
    <property type="match status" value="1"/>
</dbReference>
<evidence type="ECO:0000256" key="3">
    <source>
        <dbReference type="ARBA" id="ARBA00022676"/>
    </source>
</evidence>
<dbReference type="GO" id="GO:0016020">
    <property type="term" value="C:membrane"/>
    <property type="evidence" value="ECO:0007669"/>
    <property type="project" value="UniProtKB-SubCell"/>
</dbReference>
<evidence type="ECO:0000256" key="11">
    <source>
        <dbReference type="RuleBase" id="RU362059"/>
    </source>
</evidence>
<dbReference type="AlphaFoldDB" id="A0A8R1HPP6"/>
<evidence type="ECO:0000256" key="2">
    <source>
        <dbReference type="ARBA" id="ARBA00009995"/>
    </source>
</evidence>
<reference evidence="13" key="1">
    <citation type="submission" date="2010-08" db="EMBL/GenBank/DDBJ databases">
        <authorList>
            <consortium name="Caenorhabditis japonica Sequencing Consortium"/>
            <person name="Wilson R.K."/>
        </authorList>
    </citation>
    <scope>NUCLEOTIDE SEQUENCE [LARGE SCALE GENOMIC DNA]</scope>
    <source>
        <strain evidence="13">DF5081</strain>
    </source>
</reference>
<keyword evidence="13" id="KW-1185">Reference proteome</keyword>
<comment type="catalytic activity">
    <reaction evidence="9 11">
        <text>glucuronate acceptor + UDP-alpha-D-glucuronate = acceptor beta-D-glucuronoside + UDP + H(+)</text>
        <dbReference type="Rhea" id="RHEA:21032"/>
        <dbReference type="ChEBI" id="CHEBI:15378"/>
        <dbReference type="ChEBI" id="CHEBI:58052"/>
        <dbReference type="ChEBI" id="CHEBI:58223"/>
        <dbReference type="ChEBI" id="CHEBI:132367"/>
        <dbReference type="ChEBI" id="CHEBI:132368"/>
        <dbReference type="EC" id="2.4.1.17"/>
    </reaction>
</comment>
<dbReference type="EnsemblMetazoa" id="CJA05481.1">
    <property type="protein sequence ID" value="CJA05481.1"/>
    <property type="gene ID" value="WBGene00124685"/>
</dbReference>
<name>A0A8R1HPP6_CAEJA</name>
<evidence type="ECO:0000256" key="6">
    <source>
        <dbReference type="ARBA" id="ARBA00022729"/>
    </source>
</evidence>
<evidence type="ECO:0000313" key="13">
    <source>
        <dbReference type="Proteomes" id="UP000005237"/>
    </source>
</evidence>
<comment type="similarity">
    <text evidence="2 10">Belongs to the UDP-glycosyltransferase family.</text>
</comment>
<keyword evidence="7 11" id="KW-1133">Transmembrane helix</keyword>
<keyword evidence="6 11" id="KW-0732">Signal</keyword>
<sequence length="530" mass="60365">MNLFLLLSFSLCAVTSEAYNFLVVSPVFGYSHMKFMNKVADTLANGGHNVTVLQIYLYEHFGVIRMAKNKNVEIRDYHGTQNSQSNENSASDFKYMWNTEIINNPISGAIMTAPLLFEAMKPMCEKVLLDKELHEWILSKKFDGIISETFDFCGLYLGDHLKLNIIPMHSATKSLASDYAIGETSALNFLPSMRANYASQQTVIDRVSDIISMPCQEIAIARLFEKQYHHAHSLLNGDVRHWKEILQTATFYFSNGNDYLAFPTPSLPKHIHIGGFTIDPPKSLKLDEEYDRILSLRQSTVLISFGTVIQSADMPDNFKEGIVKMLHNLPETTFIWKYEVDDVDFANKLPKNVVLKKWLPQTALLSDSRLKLFITHGGLGSTLELAYSGMPALMIPVFGDQLLNAKMLVRHGGAQSFDKYDLENAEKLTEAVRDLISNDEYQKNAHLVADLLRNQPIDPKQNLLKHVEFAARFGRVESLEPYNVHYNFIQYYMLDAVLIIISVILFVLYLTHLIIKIVFPFIFKPKSKKE</sequence>
<dbReference type="PANTHER" id="PTHR48043:SF11">
    <property type="entry name" value="GLUCURONOSYLTRANSFERASE"/>
    <property type="match status" value="1"/>
</dbReference>
<dbReference type="FunFam" id="3.40.50.2000:FF:000038">
    <property type="entry name" value="UDP-GlucuronosylTransferase"/>
    <property type="match status" value="1"/>
</dbReference>
<evidence type="ECO:0000256" key="4">
    <source>
        <dbReference type="ARBA" id="ARBA00022679"/>
    </source>
</evidence>
<dbReference type="EC" id="2.4.1.17" evidence="11"/>
<dbReference type="PANTHER" id="PTHR48043">
    <property type="entry name" value="EG:EG0003.4 PROTEIN-RELATED"/>
    <property type="match status" value="1"/>
</dbReference>
<dbReference type="Pfam" id="PF00201">
    <property type="entry name" value="UDPGT"/>
    <property type="match status" value="1"/>
</dbReference>
<accession>A0A8R1HPP6</accession>
<keyword evidence="8 11" id="KW-0472">Membrane</keyword>
<keyword evidence="3 10" id="KW-0328">Glycosyltransferase</keyword>
<evidence type="ECO:0000256" key="5">
    <source>
        <dbReference type="ARBA" id="ARBA00022692"/>
    </source>
</evidence>
<dbReference type="PROSITE" id="PS00375">
    <property type="entry name" value="UDPGT"/>
    <property type="match status" value="1"/>
</dbReference>
<feature type="transmembrane region" description="Helical" evidence="11">
    <location>
        <begin position="491"/>
        <end position="519"/>
    </location>
</feature>
<evidence type="ECO:0000313" key="12">
    <source>
        <dbReference type="EnsemblMetazoa" id="CJA05481.1"/>
    </source>
</evidence>
<dbReference type="InterPro" id="IPR035595">
    <property type="entry name" value="UDP_glycos_trans_CS"/>
</dbReference>
<proteinExistence type="inferred from homology"/>
<dbReference type="CDD" id="cd03784">
    <property type="entry name" value="GT1_Gtf-like"/>
    <property type="match status" value="1"/>
</dbReference>
<dbReference type="InterPro" id="IPR050271">
    <property type="entry name" value="UDP-glycosyltransferase"/>
</dbReference>
<keyword evidence="5 11" id="KW-0812">Transmembrane</keyword>
<organism evidence="12 13">
    <name type="scientific">Caenorhabditis japonica</name>
    <dbReference type="NCBI Taxonomy" id="281687"/>
    <lineage>
        <taxon>Eukaryota</taxon>
        <taxon>Metazoa</taxon>
        <taxon>Ecdysozoa</taxon>
        <taxon>Nematoda</taxon>
        <taxon>Chromadorea</taxon>
        <taxon>Rhabditida</taxon>
        <taxon>Rhabditina</taxon>
        <taxon>Rhabditomorpha</taxon>
        <taxon>Rhabditoidea</taxon>
        <taxon>Rhabditidae</taxon>
        <taxon>Peloderinae</taxon>
        <taxon>Caenorhabditis</taxon>
    </lineage>
</organism>
<dbReference type="Proteomes" id="UP000005237">
    <property type="component" value="Unassembled WGS sequence"/>
</dbReference>
<reference evidence="12" key="2">
    <citation type="submission" date="2022-06" db="UniProtKB">
        <authorList>
            <consortium name="EnsemblMetazoa"/>
        </authorList>
    </citation>
    <scope>IDENTIFICATION</scope>
    <source>
        <strain evidence="12">DF5081</strain>
    </source>
</reference>
<dbReference type="SUPFAM" id="SSF53756">
    <property type="entry name" value="UDP-Glycosyltransferase/glycogen phosphorylase"/>
    <property type="match status" value="1"/>
</dbReference>
<keyword evidence="4 10" id="KW-0808">Transferase</keyword>
<dbReference type="GO" id="GO:0015020">
    <property type="term" value="F:glucuronosyltransferase activity"/>
    <property type="evidence" value="ECO:0007669"/>
    <property type="project" value="UniProtKB-EC"/>
</dbReference>
<evidence type="ECO:0000256" key="8">
    <source>
        <dbReference type="ARBA" id="ARBA00023136"/>
    </source>
</evidence>
<feature type="chain" id="PRO_5035963592" description="UDP-glucuronosyltransferase" evidence="11">
    <location>
        <begin position="19"/>
        <end position="530"/>
    </location>
</feature>
<evidence type="ECO:0000256" key="10">
    <source>
        <dbReference type="RuleBase" id="RU003718"/>
    </source>
</evidence>
<evidence type="ECO:0000256" key="9">
    <source>
        <dbReference type="ARBA" id="ARBA00047475"/>
    </source>
</evidence>
<protein>
    <recommendedName>
        <fullName evidence="11">UDP-glucuronosyltransferase</fullName>
        <ecNumber evidence="11">2.4.1.17</ecNumber>
    </recommendedName>
</protein>
<evidence type="ECO:0000256" key="1">
    <source>
        <dbReference type="ARBA" id="ARBA00004167"/>
    </source>
</evidence>
<comment type="subcellular location">
    <subcellularLocation>
        <location evidence="1 11">Membrane</location>
        <topology evidence="1 11">Single-pass membrane protein</topology>
    </subcellularLocation>
</comment>
<evidence type="ECO:0000256" key="7">
    <source>
        <dbReference type="ARBA" id="ARBA00022989"/>
    </source>
</evidence>
<feature type="signal peptide" evidence="11">
    <location>
        <begin position="1"/>
        <end position="18"/>
    </location>
</feature>